<dbReference type="Gene3D" id="3.30.450.80">
    <property type="entry name" value="Transcription factor LuxR-like, autoinducer-binding domain"/>
    <property type="match status" value="1"/>
</dbReference>
<dbReference type="SUPFAM" id="SSF46894">
    <property type="entry name" value="C-terminal effector domain of the bipartite response regulators"/>
    <property type="match status" value="1"/>
</dbReference>
<protein>
    <submittedName>
        <fullName evidence="5">Autoinducer binding domain-containing protein</fullName>
    </submittedName>
</protein>
<keyword evidence="3" id="KW-0804">Transcription</keyword>
<dbReference type="RefSeq" id="WP_350938612.1">
    <property type="nucleotide sequence ID" value="NZ_JAYWLC010000017.1"/>
</dbReference>
<evidence type="ECO:0000256" key="1">
    <source>
        <dbReference type="ARBA" id="ARBA00023015"/>
    </source>
</evidence>
<dbReference type="Proteomes" id="UP001438953">
    <property type="component" value="Unassembled WGS sequence"/>
</dbReference>
<comment type="caution">
    <text evidence="5">The sequence shown here is derived from an EMBL/GenBank/DDBJ whole genome shotgun (WGS) entry which is preliminary data.</text>
</comment>
<dbReference type="SUPFAM" id="SSF75516">
    <property type="entry name" value="Pheromone-binding domain of LuxR-like quorum-sensing transcription factors"/>
    <property type="match status" value="1"/>
</dbReference>
<dbReference type="Pfam" id="PF03472">
    <property type="entry name" value="Autoind_bind"/>
    <property type="match status" value="1"/>
</dbReference>
<feature type="domain" description="HTH luxR-type" evidence="4">
    <location>
        <begin position="140"/>
        <end position="197"/>
    </location>
</feature>
<proteinExistence type="predicted"/>
<dbReference type="InterPro" id="IPR000792">
    <property type="entry name" value="Tscrpt_reg_LuxR_C"/>
</dbReference>
<evidence type="ECO:0000256" key="3">
    <source>
        <dbReference type="ARBA" id="ARBA00023163"/>
    </source>
</evidence>
<evidence type="ECO:0000313" key="6">
    <source>
        <dbReference type="Proteomes" id="UP001438953"/>
    </source>
</evidence>
<keyword evidence="2" id="KW-0238">DNA-binding</keyword>
<accession>A0ABV1SK80</accession>
<dbReference type="SMART" id="SM00421">
    <property type="entry name" value="HTH_LUXR"/>
    <property type="match status" value="1"/>
</dbReference>
<evidence type="ECO:0000256" key="2">
    <source>
        <dbReference type="ARBA" id="ARBA00023125"/>
    </source>
</evidence>
<sequence length="203" mass="22515">MAFDSETEALLDELDKLAPAGYMVGLHIRLAQPRIYHSSYPPDWVTRYNERSYYLRDPAVFWGISHTGVTRWSAIRLPDPFGLFDEAGRFGLCFGASASAGPMSSRSIIGIAHAEREFSDEELAALARITQALHAHHEECLSLTPAQAEALRLLASGDRHTAAAARLGISESAFKARLKSARLRLEARTTSEAIRKAREHRLI</sequence>
<organism evidence="5 6">
    <name type="scientific">Thioclava kandeliae</name>
    <dbReference type="NCBI Taxonomy" id="3070818"/>
    <lineage>
        <taxon>Bacteria</taxon>
        <taxon>Pseudomonadati</taxon>
        <taxon>Pseudomonadota</taxon>
        <taxon>Alphaproteobacteria</taxon>
        <taxon>Rhodobacterales</taxon>
        <taxon>Paracoccaceae</taxon>
        <taxon>Thioclava</taxon>
    </lineage>
</organism>
<evidence type="ECO:0000259" key="4">
    <source>
        <dbReference type="SMART" id="SM00421"/>
    </source>
</evidence>
<gene>
    <name evidence="5" type="ORF">VSX56_16155</name>
</gene>
<reference evidence="5 6" key="1">
    <citation type="submission" date="2024-06" db="EMBL/GenBank/DDBJ databases">
        <title>Thioclava kandeliae sp. nov. from a rhizosphere soil sample of Kandelia candel in a mangrove.</title>
        <authorList>
            <person name="Mu T."/>
        </authorList>
    </citation>
    <scope>NUCLEOTIDE SEQUENCE [LARGE SCALE GENOMIC DNA]</scope>
    <source>
        <strain evidence="5 6">CPCC 100088</strain>
    </source>
</reference>
<dbReference type="EMBL" id="JAYWLC010000017">
    <property type="protein sequence ID" value="MER5173302.1"/>
    <property type="molecule type" value="Genomic_DNA"/>
</dbReference>
<keyword evidence="6" id="KW-1185">Reference proteome</keyword>
<dbReference type="Gene3D" id="1.10.10.10">
    <property type="entry name" value="Winged helix-like DNA-binding domain superfamily/Winged helix DNA-binding domain"/>
    <property type="match status" value="1"/>
</dbReference>
<name>A0ABV1SK80_9RHOB</name>
<dbReference type="InterPro" id="IPR036388">
    <property type="entry name" value="WH-like_DNA-bd_sf"/>
</dbReference>
<dbReference type="InterPro" id="IPR036693">
    <property type="entry name" value="TF_LuxR_autoind-bd_dom_sf"/>
</dbReference>
<dbReference type="InterPro" id="IPR005143">
    <property type="entry name" value="TF_LuxR_autoind-bd_dom"/>
</dbReference>
<dbReference type="InterPro" id="IPR016032">
    <property type="entry name" value="Sig_transdc_resp-reg_C-effctor"/>
</dbReference>
<evidence type="ECO:0000313" key="5">
    <source>
        <dbReference type="EMBL" id="MER5173302.1"/>
    </source>
</evidence>
<keyword evidence="1" id="KW-0805">Transcription regulation</keyword>